<proteinExistence type="predicted"/>
<accession>A0AA39G5W4</accession>
<evidence type="ECO:0000313" key="2">
    <source>
        <dbReference type="Proteomes" id="UP001168972"/>
    </source>
</evidence>
<dbReference type="AlphaFoldDB" id="A0AA39G5W4"/>
<gene>
    <name evidence="1" type="ORF">PV327_000066</name>
</gene>
<comment type="caution">
    <text evidence="1">The sequence shown here is derived from an EMBL/GenBank/DDBJ whole genome shotgun (WGS) entry which is preliminary data.</text>
</comment>
<evidence type="ECO:0000313" key="1">
    <source>
        <dbReference type="EMBL" id="KAK0181881.1"/>
    </source>
</evidence>
<sequence length="83" mass="9576">MDKQFQLCANYQRVVSPHIFHSSWLSTCIHQCQSNSSLELHSGVSQTMRRTLDCIHAWRTVAPMNFNAENIYSAHEVLKIPCK</sequence>
<dbReference type="Proteomes" id="UP001168972">
    <property type="component" value="Unassembled WGS sequence"/>
</dbReference>
<name>A0AA39G5W4_MICHY</name>
<protein>
    <submittedName>
        <fullName evidence="1">Uncharacterized protein</fullName>
    </submittedName>
</protein>
<keyword evidence="2" id="KW-1185">Reference proteome</keyword>
<reference evidence="1" key="1">
    <citation type="journal article" date="2023" name="bioRxiv">
        <title>Scaffold-level genome assemblies of two parasitoid biocontrol wasps reveal the parthenogenesis mechanism and an associated novel virus.</title>
        <authorList>
            <person name="Inwood S."/>
            <person name="Skelly J."/>
            <person name="Guhlin J."/>
            <person name="Harrop T."/>
            <person name="Goldson S."/>
            <person name="Dearden P."/>
        </authorList>
    </citation>
    <scope>NUCLEOTIDE SEQUENCE</scope>
    <source>
        <strain evidence="1">Lincoln</strain>
        <tissue evidence="1">Whole body</tissue>
    </source>
</reference>
<reference evidence="1" key="2">
    <citation type="submission" date="2023-03" db="EMBL/GenBank/DDBJ databases">
        <authorList>
            <person name="Inwood S.N."/>
            <person name="Skelly J.G."/>
            <person name="Guhlin J."/>
            <person name="Harrop T.W.R."/>
            <person name="Goldson S.G."/>
            <person name="Dearden P.K."/>
        </authorList>
    </citation>
    <scope>NUCLEOTIDE SEQUENCE</scope>
    <source>
        <strain evidence="1">Lincoln</strain>
        <tissue evidence="1">Whole body</tissue>
    </source>
</reference>
<dbReference type="EMBL" id="JAQQBR010000001">
    <property type="protein sequence ID" value="KAK0181881.1"/>
    <property type="molecule type" value="Genomic_DNA"/>
</dbReference>
<organism evidence="1 2">
    <name type="scientific">Microctonus hyperodae</name>
    <name type="common">Parasitoid wasp</name>
    <dbReference type="NCBI Taxonomy" id="165561"/>
    <lineage>
        <taxon>Eukaryota</taxon>
        <taxon>Metazoa</taxon>
        <taxon>Ecdysozoa</taxon>
        <taxon>Arthropoda</taxon>
        <taxon>Hexapoda</taxon>
        <taxon>Insecta</taxon>
        <taxon>Pterygota</taxon>
        <taxon>Neoptera</taxon>
        <taxon>Endopterygota</taxon>
        <taxon>Hymenoptera</taxon>
        <taxon>Apocrita</taxon>
        <taxon>Ichneumonoidea</taxon>
        <taxon>Braconidae</taxon>
        <taxon>Euphorinae</taxon>
        <taxon>Microctonus</taxon>
    </lineage>
</organism>